<dbReference type="RefSeq" id="WP_130480324.1">
    <property type="nucleotide sequence ID" value="NZ_SGWV01000007.1"/>
</dbReference>
<dbReference type="InterPro" id="IPR011042">
    <property type="entry name" value="6-blade_b-propeller_TolB-like"/>
</dbReference>
<dbReference type="GO" id="GO:0003677">
    <property type="term" value="F:DNA binding"/>
    <property type="evidence" value="ECO:0007669"/>
    <property type="project" value="UniProtKB-KW"/>
</dbReference>
<gene>
    <name evidence="3" type="ORF">EV685_0426</name>
</gene>
<evidence type="ECO:0000313" key="4">
    <source>
        <dbReference type="Proteomes" id="UP000293433"/>
    </source>
</evidence>
<dbReference type="Proteomes" id="UP000293433">
    <property type="component" value="Unassembled WGS sequence"/>
</dbReference>
<dbReference type="InterPro" id="IPR001258">
    <property type="entry name" value="NHL_repeat"/>
</dbReference>
<feature type="repeat" description="NHL" evidence="2">
    <location>
        <begin position="282"/>
        <end position="325"/>
    </location>
</feature>
<comment type="caution">
    <text evidence="3">The sequence shown here is derived from an EMBL/GenBank/DDBJ whole genome shotgun (WGS) entry which is preliminary data.</text>
</comment>
<organism evidence="3 4">
    <name type="scientific">Sphaerotilus mobilis</name>
    <dbReference type="NCBI Taxonomy" id="47994"/>
    <lineage>
        <taxon>Bacteria</taxon>
        <taxon>Pseudomonadati</taxon>
        <taxon>Pseudomonadota</taxon>
        <taxon>Betaproteobacteria</taxon>
        <taxon>Burkholderiales</taxon>
        <taxon>Sphaerotilaceae</taxon>
        <taxon>Sphaerotilus</taxon>
    </lineage>
</organism>
<dbReference type="OrthoDB" id="241638at2"/>
<evidence type="ECO:0000313" key="3">
    <source>
        <dbReference type="EMBL" id="RZS58147.1"/>
    </source>
</evidence>
<reference evidence="3 4" key="1">
    <citation type="submission" date="2019-02" db="EMBL/GenBank/DDBJ databases">
        <title>Genomic Encyclopedia of Type Strains, Phase IV (KMG-IV): sequencing the most valuable type-strain genomes for metagenomic binning, comparative biology and taxonomic classification.</title>
        <authorList>
            <person name="Goeker M."/>
        </authorList>
    </citation>
    <scope>NUCLEOTIDE SEQUENCE [LARGE SCALE GENOMIC DNA]</scope>
    <source>
        <strain evidence="3 4">DSM 10617</strain>
    </source>
</reference>
<sequence>MSLWRRLPRLLAMLAASVWIGLAGCASEPVRGTWRYAMDGALGTEDAGPAAPALVWPAAPEPPRYAWAGHLTGEPELHRPESAGSASVWRRVGRWIAGLDGADEAPLQLQRPSAVSGDGAPGGGRVFVSDAGRRAIFVFDLAGGTLALWERAGPGLNWVSPVGLAPTPDGGLDVADAELGWVVRLDPQGEPRGQIGRGVLQRPTGLARDRASGRLYVADTRAHDIKVFDAAGQLEATLGGPGSAPGRYNAPTHLALADGLLYVTDSLNARVQVLRAADGQPLRQIGSRGVVLGQLVRPKGVAVDRAGRVHVVESYHDTVLVYDADGQLLLPIGPASAAMPPVARFLLPSGVWVAPDGDVLVADMFNARLARLRPTPEVSAPPRVRLP</sequence>
<protein>
    <submittedName>
        <fullName evidence="3">DNA-binding beta-propeller fold protein YncE</fullName>
    </submittedName>
</protein>
<feature type="repeat" description="NHL" evidence="2">
    <location>
        <begin position="193"/>
        <end position="231"/>
    </location>
</feature>
<dbReference type="InterPro" id="IPR050952">
    <property type="entry name" value="TRIM-NHL_E3_ligases"/>
</dbReference>
<dbReference type="Gene3D" id="2.120.10.30">
    <property type="entry name" value="TolB, C-terminal domain"/>
    <property type="match status" value="1"/>
</dbReference>
<evidence type="ECO:0000256" key="2">
    <source>
        <dbReference type="PROSITE-ProRule" id="PRU00504"/>
    </source>
</evidence>
<keyword evidence="3" id="KW-0238">DNA-binding</keyword>
<dbReference type="PANTHER" id="PTHR24104:SF25">
    <property type="entry name" value="PROTEIN LIN-41"/>
    <property type="match status" value="1"/>
</dbReference>
<dbReference type="AlphaFoldDB" id="A0A4Q7LV37"/>
<keyword evidence="4" id="KW-1185">Reference proteome</keyword>
<dbReference type="GO" id="GO:0008270">
    <property type="term" value="F:zinc ion binding"/>
    <property type="evidence" value="ECO:0007669"/>
    <property type="project" value="UniProtKB-KW"/>
</dbReference>
<dbReference type="SUPFAM" id="SSF101898">
    <property type="entry name" value="NHL repeat"/>
    <property type="match status" value="1"/>
</dbReference>
<accession>A0A4Q7LV37</accession>
<dbReference type="PANTHER" id="PTHR24104">
    <property type="entry name" value="E3 UBIQUITIN-PROTEIN LIGASE NHLRC1-RELATED"/>
    <property type="match status" value="1"/>
</dbReference>
<dbReference type="EMBL" id="SGWV01000007">
    <property type="protein sequence ID" value="RZS58147.1"/>
    <property type="molecule type" value="Genomic_DNA"/>
</dbReference>
<name>A0A4Q7LV37_9BURK</name>
<evidence type="ECO:0000256" key="1">
    <source>
        <dbReference type="ARBA" id="ARBA00022737"/>
    </source>
</evidence>
<dbReference type="PROSITE" id="PS51125">
    <property type="entry name" value="NHL"/>
    <property type="match status" value="2"/>
</dbReference>
<dbReference type="PROSITE" id="PS51257">
    <property type="entry name" value="PROKAR_LIPOPROTEIN"/>
    <property type="match status" value="1"/>
</dbReference>
<dbReference type="Pfam" id="PF01436">
    <property type="entry name" value="NHL"/>
    <property type="match status" value="1"/>
</dbReference>
<proteinExistence type="predicted"/>
<keyword evidence="1" id="KW-0677">Repeat</keyword>